<dbReference type="Proteomes" id="UP000075663">
    <property type="component" value="Unassembled WGS sequence"/>
</dbReference>
<dbReference type="InterPro" id="IPR050486">
    <property type="entry name" value="Mannose-1P_guanyltransferase"/>
</dbReference>
<gene>
    <name evidence="3" type="ORF">AWW67_11235</name>
</gene>
<feature type="domain" description="CBS" evidence="2">
    <location>
        <begin position="14"/>
        <end position="53"/>
    </location>
</feature>
<dbReference type="InterPro" id="IPR029044">
    <property type="entry name" value="Nucleotide-diphossugar_trans"/>
</dbReference>
<dbReference type="PANTHER" id="PTHR22572">
    <property type="entry name" value="SUGAR-1-PHOSPHATE GUANYL TRANSFERASE"/>
    <property type="match status" value="1"/>
</dbReference>
<evidence type="ECO:0000259" key="2">
    <source>
        <dbReference type="Pfam" id="PF00571"/>
    </source>
</evidence>
<dbReference type="Pfam" id="PF00483">
    <property type="entry name" value="NTP_transferase"/>
    <property type="match status" value="1"/>
</dbReference>
<feature type="domain" description="Nucleotidyl transferase" evidence="1">
    <location>
        <begin position="122"/>
        <end position="344"/>
    </location>
</feature>
<dbReference type="Pfam" id="PF00571">
    <property type="entry name" value="CBS"/>
    <property type="match status" value="1"/>
</dbReference>
<accession>A0A150XMA4</accession>
<reference evidence="3 4" key="1">
    <citation type="submission" date="2016-01" db="EMBL/GenBank/DDBJ databases">
        <title>Genome sequencing of Roseivirga seohaensis SW-152.</title>
        <authorList>
            <person name="Selvaratnam C."/>
            <person name="Thevarajoo S."/>
            <person name="Goh K.M."/>
            <person name="Ee R."/>
            <person name="Chan K.-G."/>
            <person name="Chong C.S."/>
        </authorList>
    </citation>
    <scope>NUCLEOTIDE SEQUENCE [LARGE SCALE GENOMIC DNA]</scope>
    <source>
        <strain evidence="3 4">SW-152</strain>
    </source>
</reference>
<dbReference type="Gene3D" id="3.90.550.10">
    <property type="entry name" value="Spore Coat Polysaccharide Biosynthesis Protein SpsA, Chain A"/>
    <property type="match status" value="1"/>
</dbReference>
<evidence type="ECO:0000259" key="1">
    <source>
        <dbReference type="Pfam" id="PF00483"/>
    </source>
</evidence>
<dbReference type="CDD" id="cd06426">
    <property type="entry name" value="NTP_transferase_like_2"/>
    <property type="match status" value="1"/>
</dbReference>
<dbReference type="EMBL" id="LRPB01000048">
    <property type="protein sequence ID" value="KYG79876.1"/>
    <property type="molecule type" value="Genomic_DNA"/>
</dbReference>
<dbReference type="InterPro" id="IPR046342">
    <property type="entry name" value="CBS_dom_sf"/>
</dbReference>
<dbReference type="SUPFAM" id="SSF53448">
    <property type="entry name" value="Nucleotide-diphospho-sugar transferases"/>
    <property type="match status" value="1"/>
</dbReference>
<dbReference type="InterPro" id="IPR005835">
    <property type="entry name" value="NTP_transferase_dom"/>
</dbReference>
<comment type="caution">
    <text evidence="3">The sequence shown here is derived from an EMBL/GenBank/DDBJ whole genome shotgun (WGS) entry which is preliminary data.</text>
</comment>
<dbReference type="InterPro" id="IPR000644">
    <property type="entry name" value="CBS_dom"/>
</dbReference>
<name>A0A150XMA4_9BACT</name>
<evidence type="ECO:0000313" key="3">
    <source>
        <dbReference type="EMBL" id="KYG79876.1"/>
    </source>
</evidence>
<evidence type="ECO:0000313" key="4">
    <source>
        <dbReference type="Proteomes" id="UP000075663"/>
    </source>
</evidence>
<proteinExistence type="predicted"/>
<dbReference type="Gene3D" id="3.10.580.10">
    <property type="entry name" value="CBS-domain"/>
    <property type="match status" value="1"/>
</dbReference>
<dbReference type="SUPFAM" id="SSF54631">
    <property type="entry name" value="CBS-domain pair"/>
    <property type="match status" value="1"/>
</dbReference>
<dbReference type="STRING" id="1914963.AWW67_11235"/>
<dbReference type="RefSeq" id="WP_062302906.1">
    <property type="nucleotide sequence ID" value="NZ_LRPB01000048.1"/>
</dbReference>
<sequence length="348" mass="40282">MRHYKEHLILKGTTVLKAMAQLNILARDAILFVVDENDTLIGSLTDGDVRRGLLKDFSVQDEVEKIIQPNPRYIEKGDYRLEQIIEFRKGHFKIIPIIDANRKVVNIINLRELLSYLPVDVVIMAGGRGSRLQPMTDTTPKPLLKVGDKTIIRHNLDRLKRFGMDDFWISIRYLGEQIEEHLGNGTQDNITIDYVWEDKPLGTIGAVSKIKNFQHDYVLVTNSDILTTLDYEDFFLDFISRDADMSVATIPYNVDVPYAVLETENNEVLSFKEKPTYTYYSNGGIYLIKRKVLERIPKDEFYNSTDLMEDLLKNNGKLISYPMRTYWLDIGKPQDFVKAQEDIKHLDL</sequence>
<protein>
    <submittedName>
        <fullName evidence="3">Nucleotidyltransferase</fullName>
    </submittedName>
</protein>
<dbReference type="AlphaFoldDB" id="A0A150XMA4"/>
<organism evidence="3 4">
    <name type="scientific">Roseivirga seohaensis</name>
    <dbReference type="NCBI Taxonomy" id="1914963"/>
    <lineage>
        <taxon>Bacteria</taxon>
        <taxon>Pseudomonadati</taxon>
        <taxon>Bacteroidota</taxon>
        <taxon>Cytophagia</taxon>
        <taxon>Cytophagales</taxon>
        <taxon>Roseivirgaceae</taxon>
        <taxon>Roseivirga</taxon>
    </lineage>
</organism>